<dbReference type="Proteomes" id="UP001189429">
    <property type="component" value="Unassembled WGS sequence"/>
</dbReference>
<name>A0ABN9VCB6_9DINO</name>
<evidence type="ECO:0000256" key="9">
    <source>
        <dbReference type="SAM" id="MobiDB-lite"/>
    </source>
</evidence>
<keyword evidence="8" id="KW-0175">Coiled coil</keyword>
<dbReference type="InterPro" id="IPR036053">
    <property type="entry name" value="PABP-dom"/>
</dbReference>
<dbReference type="NCBIfam" id="TIGR01628">
    <property type="entry name" value="PABP-1234"/>
    <property type="match status" value="1"/>
</dbReference>
<dbReference type="CDD" id="cd12378">
    <property type="entry name" value="RRM1_I_PABPs"/>
    <property type="match status" value="1"/>
</dbReference>
<feature type="domain" description="RRM" evidence="10">
    <location>
        <begin position="308"/>
        <end position="385"/>
    </location>
</feature>
<dbReference type="SUPFAM" id="SSF54928">
    <property type="entry name" value="RNA-binding domain, RBD"/>
    <property type="match status" value="3"/>
</dbReference>
<evidence type="ECO:0000256" key="7">
    <source>
        <dbReference type="RuleBase" id="RU362004"/>
    </source>
</evidence>
<keyword evidence="3 7" id="KW-0963">Cytoplasm</keyword>
<dbReference type="InterPro" id="IPR002004">
    <property type="entry name" value="PABP_HYD_C"/>
</dbReference>
<dbReference type="SUPFAM" id="SSF63570">
    <property type="entry name" value="PABC (PABP) domain"/>
    <property type="match status" value="1"/>
</dbReference>
<comment type="caution">
    <text evidence="12">The sequence shown here is derived from an EMBL/GenBank/DDBJ whole genome shotgun (WGS) entry which is preliminary data.</text>
</comment>
<dbReference type="InterPro" id="IPR000504">
    <property type="entry name" value="RRM_dom"/>
</dbReference>
<evidence type="ECO:0000256" key="2">
    <source>
        <dbReference type="ARBA" id="ARBA00008557"/>
    </source>
</evidence>
<evidence type="ECO:0000259" key="10">
    <source>
        <dbReference type="PROSITE" id="PS50102"/>
    </source>
</evidence>
<evidence type="ECO:0000259" key="11">
    <source>
        <dbReference type="PROSITE" id="PS51309"/>
    </source>
</evidence>
<protein>
    <recommendedName>
        <fullName evidence="7">Polyadenylate-binding protein</fullName>
        <shortName evidence="7">PABP</shortName>
    </recommendedName>
</protein>
<evidence type="ECO:0000256" key="1">
    <source>
        <dbReference type="ARBA" id="ARBA00004496"/>
    </source>
</evidence>
<dbReference type="PROSITE" id="PS50102">
    <property type="entry name" value="RRM"/>
    <property type="match status" value="4"/>
</dbReference>
<dbReference type="InterPro" id="IPR045305">
    <property type="entry name" value="RRM2_I_PABPs"/>
</dbReference>
<evidence type="ECO:0000313" key="13">
    <source>
        <dbReference type="Proteomes" id="UP001189429"/>
    </source>
</evidence>
<dbReference type="PANTHER" id="PTHR24012">
    <property type="entry name" value="RNA BINDING PROTEIN"/>
    <property type="match status" value="1"/>
</dbReference>
<accession>A0ABN9VCB6</accession>
<feature type="domain" description="RRM" evidence="10">
    <location>
        <begin position="189"/>
        <end position="266"/>
    </location>
</feature>
<dbReference type="Gene3D" id="3.30.70.330">
    <property type="match status" value="4"/>
</dbReference>
<feature type="domain" description="PABC" evidence="11">
    <location>
        <begin position="560"/>
        <end position="637"/>
    </location>
</feature>
<dbReference type="InterPro" id="IPR012677">
    <property type="entry name" value="Nucleotide-bd_a/b_plait_sf"/>
</dbReference>
<evidence type="ECO:0000256" key="5">
    <source>
        <dbReference type="ARBA" id="ARBA00022884"/>
    </source>
</evidence>
<dbReference type="InterPro" id="IPR003954">
    <property type="entry name" value="RRM_euk-type"/>
</dbReference>
<comment type="similarity">
    <text evidence="2 7">Belongs to the polyadenylate-binding protein type-1 family.</text>
</comment>
<dbReference type="Pfam" id="PF00658">
    <property type="entry name" value="MLLE"/>
    <property type="match status" value="1"/>
</dbReference>
<dbReference type="EMBL" id="CAUYUJ010016991">
    <property type="protein sequence ID" value="CAK0870724.1"/>
    <property type="molecule type" value="Genomic_DNA"/>
</dbReference>
<dbReference type="CDD" id="cd12379">
    <property type="entry name" value="RRM2_I_PABPs"/>
    <property type="match status" value="1"/>
</dbReference>
<dbReference type="SMART" id="SM00517">
    <property type="entry name" value="PolyA"/>
    <property type="match status" value="1"/>
</dbReference>
<feature type="region of interest" description="Disordered" evidence="9">
    <location>
        <begin position="540"/>
        <end position="565"/>
    </location>
</feature>
<evidence type="ECO:0000256" key="8">
    <source>
        <dbReference type="SAM" id="Coils"/>
    </source>
</evidence>
<proteinExistence type="inferred from homology"/>
<keyword evidence="4" id="KW-0677">Repeat</keyword>
<dbReference type="PROSITE" id="PS51309">
    <property type="entry name" value="PABC"/>
    <property type="match status" value="1"/>
</dbReference>
<evidence type="ECO:0000256" key="3">
    <source>
        <dbReference type="ARBA" id="ARBA00022490"/>
    </source>
</evidence>
<dbReference type="InterPro" id="IPR035979">
    <property type="entry name" value="RBD_domain_sf"/>
</dbReference>
<evidence type="ECO:0000313" key="12">
    <source>
        <dbReference type="EMBL" id="CAK0870724.1"/>
    </source>
</evidence>
<reference evidence="12" key="1">
    <citation type="submission" date="2023-10" db="EMBL/GenBank/DDBJ databases">
        <authorList>
            <person name="Chen Y."/>
            <person name="Shah S."/>
            <person name="Dougan E. K."/>
            <person name="Thang M."/>
            <person name="Chan C."/>
        </authorList>
    </citation>
    <scope>NUCLEOTIDE SEQUENCE [LARGE SCALE GENOMIC DNA]</scope>
</reference>
<sequence length="637" mass="68652">MAATGAVPQFASLYVGDLHADVTEAMLYEIFNSVGPVASIRVCRDSVTRKSLGYAYVNFHGVADAERALDTLNYSSIKGRSCRIMWTQRDPSMRKSGAGNIYVKNLDKNIDNKALYDTFSLFGNILSCKVASDMSGKSHGYGFVHYETEEAAKQAIERVNGMQIGEKTVEVSSFEKRSDRVKPEVTNFTNVYCKNMPGDWDEEKINEVFGKHGTITSMCIREDKKGRKMAFVNFETTESAQAAVAELHGKEVRSEEQIAKLKEELKEEFKEDVGKLFVQRAQTKLERSAELRDKFPATSRPDSKPQGVNLYVKNLDEGTDEASLRALFESFGQITSVAAPVDDKGKCKGFGFVCFQSPDEATKAVTEMHLKVVKGKPLYVGLAEKREARQERLRQRYSPGAGGDKGGAKGCGKGFGGGCKGSPGGGMGMQGGMGGGMGMMGKGGQQMGMGMGMGGMGMMGKGGQQMMGMPQMGMMGMMPQQMQQAQAMMMAGKGMTGPMGVRGPMPGGMQPMMGMPQMGMMRPGMGMMPGMMPGGMRPGMMPQQMPRPAAAPSQAQQGAGAPLSASALAAAPPSVQKQMIGEKLFPMIAKYQPELAGKITGMMLEMDNSELLILLESEQQMKGKVDEAMRVLGASAK</sequence>
<gene>
    <name evidence="12" type="ORF">PCOR1329_LOCUS56754</name>
</gene>
<feature type="domain" description="RRM" evidence="10">
    <location>
        <begin position="11"/>
        <end position="89"/>
    </location>
</feature>
<dbReference type="InterPro" id="IPR006515">
    <property type="entry name" value="PABP_1234"/>
</dbReference>
<keyword evidence="13" id="KW-1185">Reference proteome</keyword>
<feature type="coiled-coil region" evidence="8">
    <location>
        <begin position="244"/>
        <end position="271"/>
    </location>
</feature>
<evidence type="ECO:0000256" key="4">
    <source>
        <dbReference type="ARBA" id="ARBA00022737"/>
    </source>
</evidence>
<keyword evidence="5 6" id="KW-0694">RNA-binding</keyword>
<dbReference type="SMART" id="SM00361">
    <property type="entry name" value="RRM_1"/>
    <property type="match status" value="2"/>
</dbReference>
<evidence type="ECO:0000256" key="6">
    <source>
        <dbReference type="PROSITE-ProRule" id="PRU00176"/>
    </source>
</evidence>
<comment type="subcellular location">
    <subcellularLocation>
        <location evidence="1 7">Cytoplasm</location>
    </subcellularLocation>
</comment>
<dbReference type="SMART" id="SM00360">
    <property type="entry name" value="RRM"/>
    <property type="match status" value="4"/>
</dbReference>
<dbReference type="Pfam" id="PF00076">
    <property type="entry name" value="RRM_1"/>
    <property type="match status" value="4"/>
</dbReference>
<feature type="domain" description="RRM" evidence="10">
    <location>
        <begin position="99"/>
        <end position="176"/>
    </location>
</feature>
<comment type="function">
    <text evidence="7">Binds the poly(A) tail of mRNA.</text>
</comment>
<organism evidence="12 13">
    <name type="scientific">Prorocentrum cordatum</name>
    <dbReference type="NCBI Taxonomy" id="2364126"/>
    <lineage>
        <taxon>Eukaryota</taxon>
        <taxon>Sar</taxon>
        <taxon>Alveolata</taxon>
        <taxon>Dinophyceae</taxon>
        <taxon>Prorocentrales</taxon>
        <taxon>Prorocentraceae</taxon>
        <taxon>Prorocentrum</taxon>
    </lineage>
</organism>
<dbReference type="InterPro" id="IPR034364">
    <property type="entry name" value="PABP_RRM1"/>
</dbReference>
<dbReference type="Gene3D" id="1.10.1900.10">
    <property type="entry name" value="c-terminal domain of poly(a) binding protein"/>
    <property type="match status" value="1"/>
</dbReference>